<dbReference type="Gene3D" id="1.10.10.2250">
    <property type="match status" value="1"/>
</dbReference>
<keyword evidence="3" id="KW-1185">Reference proteome</keyword>
<feature type="region of interest" description="Disordered" evidence="1">
    <location>
        <begin position="213"/>
        <end position="239"/>
    </location>
</feature>
<sequence length="239" mass="27201">MNTNNTDTNNNTLDMPENRQQRAATTDSLAMTTNSSIIDLSQLTALTTIYQKLMSGFHITENDLILWQSLDQHLTSYQVLFTGLGYNLVKDARGYFYFSTPDTSVTMTKTSRRIALFLYTLIEYWADQGYDPVAALFEQPISKDTLEKLFNHNTSVFEQIDINNAADIRNEIIKRMVRLGFAKEFGKEYKLLAPCYRYIDAVMELSDQFSASTDPLDDTSSDDSLLEDTNTDSTTEGNY</sequence>
<accession>A0ABV7HD29</accession>
<dbReference type="EMBL" id="JBHRSZ010000002">
    <property type="protein sequence ID" value="MFC3150325.1"/>
    <property type="molecule type" value="Genomic_DNA"/>
</dbReference>
<dbReference type="InterPro" id="IPR042038">
    <property type="entry name" value="MukE_N"/>
</dbReference>
<feature type="compositionally biased region" description="Acidic residues" evidence="1">
    <location>
        <begin position="215"/>
        <end position="230"/>
    </location>
</feature>
<feature type="compositionally biased region" description="Low complexity" evidence="1">
    <location>
        <begin position="1"/>
        <end position="12"/>
    </location>
</feature>
<protein>
    <recommendedName>
        <fullName evidence="4">DUF4194 domain-containing protein</fullName>
    </recommendedName>
</protein>
<evidence type="ECO:0000313" key="2">
    <source>
        <dbReference type="EMBL" id="MFC3150325.1"/>
    </source>
</evidence>
<gene>
    <name evidence="2" type="ORF">ACFOEK_04750</name>
</gene>
<feature type="region of interest" description="Disordered" evidence="1">
    <location>
        <begin position="1"/>
        <end position="25"/>
    </location>
</feature>
<evidence type="ECO:0000313" key="3">
    <source>
        <dbReference type="Proteomes" id="UP001595476"/>
    </source>
</evidence>
<reference evidence="3" key="1">
    <citation type="journal article" date="2019" name="Int. J. Syst. Evol. Microbiol.">
        <title>The Global Catalogue of Microorganisms (GCM) 10K type strain sequencing project: providing services to taxonomists for standard genome sequencing and annotation.</title>
        <authorList>
            <consortium name="The Broad Institute Genomics Platform"/>
            <consortium name="The Broad Institute Genome Sequencing Center for Infectious Disease"/>
            <person name="Wu L."/>
            <person name="Ma J."/>
        </authorList>
    </citation>
    <scope>NUCLEOTIDE SEQUENCE [LARGE SCALE GENOMIC DNA]</scope>
    <source>
        <strain evidence="3">KCTC 52438</strain>
    </source>
</reference>
<name>A0ABV7HD29_9GAMM</name>
<comment type="caution">
    <text evidence="2">The sequence shown here is derived from an EMBL/GenBank/DDBJ whole genome shotgun (WGS) entry which is preliminary data.</text>
</comment>
<dbReference type="Proteomes" id="UP001595476">
    <property type="component" value="Unassembled WGS sequence"/>
</dbReference>
<dbReference type="RefSeq" id="WP_386716924.1">
    <property type="nucleotide sequence ID" value="NZ_JBHRSZ010000002.1"/>
</dbReference>
<evidence type="ECO:0000256" key="1">
    <source>
        <dbReference type="SAM" id="MobiDB-lite"/>
    </source>
</evidence>
<dbReference type="InterPro" id="IPR053841">
    <property type="entry name" value="MksE"/>
</dbReference>
<evidence type="ECO:0008006" key="4">
    <source>
        <dbReference type="Google" id="ProtNLM"/>
    </source>
</evidence>
<proteinExistence type="predicted"/>
<organism evidence="2 3">
    <name type="scientific">Litoribrevibacter euphylliae</name>
    <dbReference type="NCBI Taxonomy" id="1834034"/>
    <lineage>
        <taxon>Bacteria</taxon>
        <taxon>Pseudomonadati</taxon>
        <taxon>Pseudomonadota</taxon>
        <taxon>Gammaproteobacteria</taxon>
        <taxon>Oceanospirillales</taxon>
        <taxon>Oceanospirillaceae</taxon>
        <taxon>Litoribrevibacter</taxon>
    </lineage>
</organism>
<dbReference type="Pfam" id="PF21980">
    <property type="entry name" value="MksE"/>
    <property type="match status" value="1"/>
</dbReference>